<evidence type="ECO:0000313" key="4">
    <source>
        <dbReference type="Proteomes" id="UP000596661"/>
    </source>
</evidence>
<dbReference type="InterPro" id="IPR012337">
    <property type="entry name" value="RNaseH-like_sf"/>
</dbReference>
<dbReference type="Pfam" id="PF13456">
    <property type="entry name" value="RVT_3"/>
    <property type="match status" value="1"/>
</dbReference>
<accession>A0A803NT92</accession>
<feature type="region of interest" description="Disordered" evidence="1">
    <location>
        <begin position="1"/>
        <end position="41"/>
    </location>
</feature>
<sequence>MSKEIKRRSEIKEESTRNGLLVRGKQSKKENKGHNSTENGKTALKFKRRIMTFEEGKFYKDTLKGSSKAVGTRTDTTLNEDERVRRVSDVVAFANLSLDQWIKAQGKGNLPLLSPLKEGDGAEQWIKPSSGIKLNVDAAIFASSFKHGFGCVVRNSDGDLVSVFAGIKDGSVAPELAESIGIREALSWLKDNAYTRAIIETDSLVCVEAIRSEETLVSAFGLVVDDCKNILKNLFNVSISFVKRSANCAAHYVARHSVTLAERMFPINSVPLNFMSILESDCSF</sequence>
<dbReference type="CDD" id="cd06222">
    <property type="entry name" value="RNase_H_like"/>
    <property type="match status" value="1"/>
</dbReference>
<dbReference type="Gramene" id="evm.model.02.134">
    <property type="protein sequence ID" value="cds.evm.model.02.134"/>
    <property type="gene ID" value="evm.TU.02.134"/>
</dbReference>
<dbReference type="InterPro" id="IPR002156">
    <property type="entry name" value="RNaseH_domain"/>
</dbReference>
<dbReference type="Proteomes" id="UP000596661">
    <property type="component" value="Chromosome 2"/>
</dbReference>
<protein>
    <recommendedName>
        <fullName evidence="2">RNase H type-1 domain-containing protein</fullName>
    </recommendedName>
</protein>
<reference evidence="3" key="2">
    <citation type="submission" date="2021-03" db="UniProtKB">
        <authorList>
            <consortium name="EnsemblPlants"/>
        </authorList>
    </citation>
    <scope>IDENTIFICATION</scope>
</reference>
<dbReference type="Gene3D" id="3.30.420.10">
    <property type="entry name" value="Ribonuclease H-like superfamily/Ribonuclease H"/>
    <property type="match status" value="1"/>
</dbReference>
<dbReference type="PANTHER" id="PTHR47074">
    <property type="entry name" value="BNAC02G40300D PROTEIN"/>
    <property type="match status" value="1"/>
</dbReference>
<evidence type="ECO:0000313" key="3">
    <source>
        <dbReference type="EnsemblPlants" id="cds.evm.model.02.134"/>
    </source>
</evidence>
<feature type="compositionally biased region" description="Basic and acidic residues" evidence="1">
    <location>
        <begin position="1"/>
        <end position="16"/>
    </location>
</feature>
<evidence type="ECO:0000256" key="1">
    <source>
        <dbReference type="SAM" id="MobiDB-lite"/>
    </source>
</evidence>
<dbReference type="GO" id="GO:0004523">
    <property type="term" value="F:RNA-DNA hybrid ribonuclease activity"/>
    <property type="evidence" value="ECO:0007669"/>
    <property type="project" value="InterPro"/>
</dbReference>
<dbReference type="InterPro" id="IPR044730">
    <property type="entry name" value="RNase_H-like_dom_plant"/>
</dbReference>
<proteinExistence type="predicted"/>
<dbReference type="EMBL" id="UZAU01000089">
    <property type="status" value="NOT_ANNOTATED_CDS"/>
    <property type="molecule type" value="Genomic_DNA"/>
</dbReference>
<dbReference type="GO" id="GO:0003676">
    <property type="term" value="F:nucleic acid binding"/>
    <property type="evidence" value="ECO:0007669"/>
    <property type="project" value="InterPro"/>
</dbReference>
<dbReference type="InterPro" id="IPR052929">
    <property type="entry name" value="RNase_H-like_EbsB-rel"/>
</dbReference>
<feature type="domain" description="RNase H type-1" evidence="2">
    <location>
        <begin position="135"/>
        <end position="256"/>
    </location>
</feature>
<dbReference type="InterPro" id="IPR036397">
    <property type="entry name" value="RNaseH_sf"/>
</dbReference>
<reference evidence="3" key="1">
    <citation type="submission" date="2018-11" db="EMBL/GenBank/DDBJ databases">
        <authorList>
            <person name="Grassa J C."/>
        </authorList>
    </citation>
    <scope>NUCLEOTIDE SEQUENCE [LARGE SCALE GENOMIC DNA]</scope>
</reference>
<organism evidence="3 4">
    <name type="scientific">Cannabis sativa</name>
    <name type="common">Hemp</name>
    <name type="synonym">Marijuana</name>
    <dbReference type="NCBI Taxonomy" id="3483"/>
    <lineage>
        <taxon>Eukaryota</taxon>
        <taxon>Viridiplantae</taxon>
        <taxon>Streptophyta</taxon>
        <taxon>Embryophyta</taxon>
        <taxon>Tracheophyta</taxon>
        <taxon>Spermatophyta</taxon>
        <taxon>Magnoliopsida</taxon>
        <taxon>eudicotyledons</taxon>
        <taxon>Gunneridae</taxon>
        <taxon>Pentapetalae</taxon>
        <taxon>rosids</taxon>
        <taxon>fabids</taxon>
        <taxon>Rosales</taxon>
        <taxon>Cannabaceae</taxon>
        <taxon>Cannabis</taxon>
    </lineage>
</organism>
<keyword evidence="4" id="KW-1185">Reference proteome</keyword>
<dbReference type="AlphaFoldDB" id="A0A803NT92"/>
<dbReference type="SUPFAM" id="SSF53098">
    <property type="entry name" value="Ribonuclease H-like"/>
    <property type="match status" value="1"/>
</dbReference>
<dbReference type="PANTHER" id="PTHR47074:SF11">
    <property type="entry name" value="REVERSE TRANSCRIPTASE-LIKE PROTEIN"/>
    <property type="match status" value="1"/>
</dbReference>
<name>A0A803NT92_CANSA</name>
<evidence type="ECO:0000259" key="2">
    <source>
        <dbReference type="Pfam" id="PF13456"/>
    </source>
</evidence>
<dbReference type="EnsemblPlants" id="evm.model.02.134">
    <property type="protein sequence ID" value="cds.evm.model.02.134"/>
    <property type="gene ID" value="evm.TU.02.134"/>
</dbReference>